<proteinExistence type="predicted"/>
<dbReference type="Proteomes" id="UP001153334">
    <property type="component" value="Unassembled WGS sequence"/>
</dbReference>
<gene>
    <name evidence="1" type="ORF">ONZ43_g7820</name>
</gene>
<comment type="caution">
    <text evidence="1">The sequence shown here is derived from an EMBL/GenBank/DDBJ whole genome shotgun (WGS) entry which is preliminary data.</text>
</comment>
<evidence type="ECO:0000313" key="1">
    <source>
        <dbReference type="EMBL" id="KAJ8104497.1"/>
    </source>
</evidence>
<organism evidence="1 2">
    <name type="scientific">Nemania bipapillata</name>
    <dbReference type="NCBI Taxonomy" id="110536"/>
    <lineage>
        <taxon>Eukaryota</taxon>
        <taxon>Fungi</taxon>
        <taxon>Dikarya</taxon>
        <taxon>Ascomycota</taxon>
        <taxon>Pezizomycotina</taxon>
        <taxon>Sordariomycetes</taxon>
        <taxon>Xylariomycetidae</taxon>
        <taxon>Xylariales</taxon>
        <taxon>Xylariaceae</taxon>
        <taxon>Nemania</taxon>
    </lineage>
</organism>
<dbReference type="EMBL" id="JAPESX010003690">
    <property type="protein sequence ID" value="KAJ8104497.1"/>
    <property type="molecule type" value="Genomic_DNA"/>
</dbReference>
<sequence length="263" mass="30060">MLYLSHSLPWTGPDVTPPSPPNASFPRFSDLPPEIRLKIWGIASLKPRTIPLLHYQPGRTPRTLLWKGEPVVDAPELLFVNQEARAVAEKNYTEAWILLRAGQDGWQRYPYKFQLLIKTDDMLLVPAMRRPGFWIYAHHHTIVPPRGERLPPLRSYFLSLKYDHTRIDGVKDWLNAIVAKHPGVCKQGPWPKVHPRRIPFDFDIELLQDTPTNIELIDEYPGTINLFQHSAPTPAFEMREPTDDSIPAGDKDADMLAATKIAV</sequence>
<name>A0ACC2HN41_9PEZI</name>
<keyword evidence="2" id="KW-1185">Reference proteome</keyword>
<accession>A0ACC2HN41</accession>
<evidence type="ECO:0000313" key="2">
    <source>
        <dbReference type="Proteomes" id="UP001153334"/>
    </source>
</evidence>
<protein>
    <submittedName>
        <fullName evidence="1">Uncharacterized protein</fullName>
    </submittedName>
</protein>
<reference evidence="1" key="1">
    <citation type="submission" date="2022-11" db="EMBL/GenBank/DDBJ databases">
        <title>Genome Sequence of Nemania bipapillata.</title>
        <authorList>
            <person name="Buettner E."/>
        </authorList>
    </citation>
    <scope>NUCLEOTIDE SEQUENCE</scope>
    <source>
        <strain evidence="1">CP14</strain>
    </source>
</reference>